<feature type="domain" description="Toprim" evidence="2">
    <location>
        <begin position="250"/>
        <end position="345"/>
    </location>
</feature>
<evidence type="ECO:0000259" key="2">
    <source>
        <dbReference type="Pfam" id="PF13362"/>
    </source>
</evidence>
<evidence type="ECO:0000256" key="1">
    <source>
        <dbReference type="SAM" id="MobiDB-lite"/>
    </source>
</evidence>
<dbReference type="Proteomes" id="UP000294562">
    <property type="component" value="Unassembled WGS sequence"/>
</dbReference>
<dbReference type="SUPFAM" id="SSF52540">
    <property type="entry name" value="P-loop containing nucleoside triphosphate hydrolases"/>
    <property type="match status" value="1"/>
</dbReference>
<name>A0A4R6AEV4_9RHOB</name>
<proteinExistence type="predicted"/>
<dbReference type="EMBL" id="SMZO01000099">
    <property type="protein sequence ID" value="TDL81685.1"/>
    <property type="molecule type" value="Genomic_DNA"/>
</dbReference>
<dbReference type="InterPro" id="IPR027417">
    <property type="entry name" value="P-loop_NTPase"/>
</dbReference>
<evidence type="ECO:0000259" key="3">
    <source>
        <dbReference type="Pfam" id="PF23639"/>
    </source>
</evidence>
<feature type="region of interest" description="Disordered" evidence="1">
    <location>
        <begin position="630"/>
        <end position="652"/>
    </location>
</feature>
<comment type="caution">
    <text evidence="4">The sequence shown here is derived from an EMBL/GenBank/DDBJ whole genome shotgun (WGS) entry which is preliminary data.</text>
</comment>
<dbReference type="InterPro" id="IPR055570">
    <property type="entry name" value="DUF7146"/>
</dbReference>
<feature type="compositionally biased region" description="Low complexity" evidence="1">
    <location>
        <begin position="637"/>
        <end position="652"/>
    </location>
</feature>
<dbReference type="InterPro" id="IPR006171">
    <property type="entry name" value="TOPRIM_dom"/>
</dbReference>
<keyword evidence="5" id="KW-1185">Reference proteome</keyword>
<dbReference type="AlphaFoldDB" id="A0A4R6AEV4"/>
<feature type="domain" description="DUF7146" evidence="3">
    <location>
        <begin position="140"/>
        <end position="240"/>
    </location>
</feature>
<evidence type="ECO:0000313" key="4">
    <source>
        <dbReference type="EMBL" id="TDL81685.1"/>
    </source>
</evidence>
<dbReference type="Pfam" id="PF13362">
    <property type="entry name" value="Toprim_3"/>
    <property type="match status" value="1"/>
</dbReference>
<gene>
    <name evidence="4" type="ORF">E2L05_19985</name>
</gene>
<dbReference type="InterPro" id="IPR034154">
    <property type="entry name" value="TOPRIM_DnaG/twinkle"/>
</dbReference>
<dbReference type="Gene3D" id="3.40.1360.10">
    <property type="match status" value="1"/>
</dbReference>
<evidence type="ECO:0000313" key="5">
    <source>
        <dbReference type="Proteomes" id="UP000294562"/>
    </source>
</evidence>
<organism evidence="4 5">
    <name type="scientific">Meridianimarinicoccus aquatilis</name>
    <dbReference type="NCBI Taxonomy" id="2552766"/>
    <lineage>
        <taxon>Bacteria</taxon>
        <taxon>Pseudomonadati</taxon>
        <taxon>Pseudomonadota</taxon>
        <taxon>Alphaproteobacteria</taxon>
        <taxon>Rhodobacterales</taxon>
        <taxon>Paracoccaceae</taxon>
        <taxon>Meridianimarinicoccus</taxon>
    </lineage>
</organism>
<dbReference type="Pfam" id="PF23639">
    <property type="entry name" value="DUF7146"/>
    <property type="match status" value="1"/>
</dbReference>
<dbReference type="CDD" id="cd01029">
    <property type="entry name" value="TOPRIM_primases"/>
    <property type="match status" value="1"/>
</dbReference>
<sequence length="1228" mass="133378">MAHRKNKNGAQPPIDAAWVKEALQDQAENLFRQVWGEPTKPGKSWRPCESSARSMVMQGPRRGFWTDHKAGTGGDLLDLFAIEICGLNRARDDFPTVLAEAARWCGLNPDAPPDLSILETRRAERDAALGAQDKADKAHKTETVQVVLNAAQRVTESPAAAYLSARGVTALPDFGLAYAPPLTRTPGIAKPDRAALVVWATDDTGKMMGGQRVLILPDGKPAPEDPRKLSFGAIGGYPARFPAQVQGGPLCIAEGPETALSIWQATGFETWAVFGAGQFETAPVPTDRKVILCPDQDAPDSPAGKAFAKALVHHSGRGAELWVARAPEPEGSKRDLNDTLQRAGRKAVLRALEGGQRFTAPRGKAGRYTGAGAFEAEPVQMPDFVSPETARAMIREAVKSFLVKVGNWHGQRADADAAQRAWEKAFERFEVGKADKPEELPPEVLDVLQIPAPVLVIRATPGTGKSRIAREVLAEFDLSSLPGDVVFTTPTLNLAEEAAGHARELGAGDHVTRGRNAALPGPGHNSREKLCARPELADRVAKTTGHVQANLCERREEGKAPVRCPFYEGCNYVSQWQHLPDKTPVLRFEASQYLTLPGDGSKRETALRVIDESVWQLFTRQADIPLDAWTRPRRPRAGATPEETAQAAGTAQDATKAASAVLSGLQDGNSPLVGGYTATDYAAFREAERGSNFLQVMPDAPEEQIARELKELEGFDPYATKRAAVWAILQDCAERGLNTSERLRIVRDIPAHGTGEKRDVIRANWFKEPPRDVPALLLDADADPVITERLFPGAEIVQVDLRPNAKVVQITDKTFSKTSLKSPTLRKEVAEMVRAEVYRDRLSTGGGVLAIASREVVRWMFEDQGHDFTEKTNGEISDFMRKTPLHGAHWLWFGPGSLGLNTWQDHTTAIVFGREELPLYALQDYARGLFGDTKNPLQLVPETPGANLPEVTLPYVMSNGSGAAVQGRAAQDPRVRSVQLQTRELRTRQAFERLRLANAPQCKRLVIACKVPVPGLPVDQLVSWKELAPTRAEAAIAEAAQRGGVLRLTSAGLAADAPETFATEKAAAQWLDRGGRAEIYTPHTGNSNSIRGVGVLNPVQAQIRLKGQRGPKPTPALIVLPGDPQAQAEAYLGPLSMFEIIGSAKQAPDPVPVDYETNTRARGSPKRLVILPEAERLNSSLPADHLRMIAAKAAARPRSKIGKFRHDTGQPPPVPTFQGLQRAEVMGF</sequence>
<accession>A0A4R6AEV4</accession>
<reference evidence="4 5" key="1">
    <citation type="submission" date="2019-03" db="EMBL/GenBank/DDBJ databases">
        <title>Rhodobacteraceae bacterium SM1902, a new member of the family Rhodobacteraceae isolated from Yantai.</title>
        <authorList>
            <person name="Sun Y."/>
        </authorList>
    </citation>
    <scope>NUCLEOTIDE SEQUENCE [LARGE SCALE GENOMIC DNA]</scope>
    <source>
        <strain evidence="4 5">SM1902</strain>
    </source>
</reference>
<protein>
    <submittedName>
        <fullName evidence="4">Uncharacterized protein</fullName>
    </submittedName>
</protein>
<dbReference type="OrthoDB" id="7857683at2"/>
<dbReference type="RefSeq" id="WP_133344763.1">
    <property type="nucleotide sequence ID" value="NZ_SMZO01000099.1"/>
</dbReference>